<gene>
    <name evidence="2" type="ORF">MERR_LOCUS27692</name>
</gene>
<accession>A0A6D2JMH6</accession>
<proteinExistence type="predicted"/>
<name>A0A6D2JMH6_9BRAS</name>
<sequence length="257" mass="28011">MGRSIKLSSIGSVEGLQSRVALLYGFQASSVSIEMSYWIEDPIAELNGKGTQPVQIVCDNDVRVLKVLHSADKSVNTFVTVRERVGGSLVILGPKEGIATEIMRRRDCPQISDGKRRGEECSANGVGVETELTVEEIMISDEKRGGEECSANGVEIEMELTIEEIMVRDAEAFEADMERKAMMTATEAAGVRGSDSSSKTGEGVEIETAKAPSEEVVVESVDEKEKEENEEEDEEDEDEDDEEEDCGEDNEGDGDTD</sequence>
<dbReference type="OrthoDB" id="10369410at2759"/>
<feature type="region of interest" description="Disordered" evidence="1">
    <location>
        <begin position="186"/>
        <end position="257"/>
    </location>
</feature>
<reference evidence="2" key="1">
    <citation type="submission" date="2020-01" db="EMBL/GenBank/DDBJ databases">
        <authorList>
            <person name="Mishra B."/>
        </authorList>
    </citation>
    <scope>NUCLEOTIDE SEQUENCE [LARGE SCALE GENOMIC DNA]</scope>
</reference>
<organism evidence="2 3">
    <name type="scientific">Microthlaspi erraticum</name>
    <dbReference type="NCBI Taxonomy" id="1685480"/>
    <lineage>
        <taxon>Eukaryota</taxon>
        <taxon>Viridiplantae</taxon>
        <taxon>Streptophyta</taxon>
        <taxon>Embryophyta</taxon>
        <taxon>Tracheophyta</taxon>
        <taxon>Spermatophyta</taxon>
        <taxon>Magnoliopsida</taxon>
        <taxon>eudicotyledons</taxon>
        <taxon>Gunneridae</taxon>
        <taxon>Pentapetalae</taxon>
        <taxon>rosids</taxon>
        <taxon>malvids</taxon>
        <taxon>Brassicales</taxon>
        <taxon>Brassicaceae</taxon>
        <taxon>Coluteocarpeae</taxon>
        <taxon>Microthlaspi</taxon>
    </lineage>
</organism>
<feature type="compositionally biased region" description="Acidic residues" evidence="1">
    <location>
        <begin position="228"/>
        <end position="257"/>
    </location>
</feature>
<comment type="caution">
    <text evidence="2">The sequence shown here is derived from an EMBL/GenBank/DDBJ whole genome shotgun (WGS) entry which is preliminary data.</text>
</comment>
<dbReference type="EMBL" id="CACVBM020001229">
    <property type="protein sequence ID" value="CAA7040457.1"/>
    <property type="molecule type" value="Genomic_DNA"/>
</dbReference>
<dbReference type="AlphaFoldDB" id="A0A6D2JMH6"/>
<evidence type="ECO:0000313" key="2">
    <source>
        <dbReference type="EMBL" id="CAA7040457.1"/>
    </source>
</evidence>
<dbReference type="Proteomes" id="UP000467841">
    <property type="component" value="Unassembled WGS sequence"/>
</dbReference>
<evidence type="ECO:0000256" key="1">
    <source>
        <dbReference type="SAM" id="MobiDB-lite"/>
    </source>
</evidence>
<keyword evidence="3" id="KW-1185">Reference proteome</keyword>
<evidence type="ECO:0000313" key="3">
    <source>
        <dbReference type="Proteomes" id="UP000467841"/>
    </source>
</evidence>
<protein>
    <submittedName>
        <fullName evidence="2">Uncharacterized protein</fullName>
    </submittedName>
</protein>